<dbReference type="NCBIfam" id="TIGR00086">
    <property type="entry name" value="smpB"/>
    <property type="match status" value="1"/>
</dbReference>
<dbReference type="GO" id="GO:0003723">
    <property type="term" value="F:RNA binding"/>
    <property type="evidence" value="ECO:0007669"/>
    <property type="project" value="UniProtKB-UniRule"/>
</dbReference>
<dbReference type="RefSeq" id="WP_158359342.1">
    <property type="nucleotide sequence ID" value="NZ_CP034879.1"/>
</dbReference>
<dbReference type="OrthoDB" id="9805462at2"/>
<organism evidence="4 5">
    <name type="scientific">Buchnera aphidicola</name>
    <name type="common">Brachycaudus cardui</name>
    <dbReference type="NCBI Taxonomy" id="557993"/>
    <lineage>
        <taxon>Bacteria</taxon>
        <taxon>Pseudomonadati</taxon>
        <taxon>Pseudomonadota</taxon>
        <taxon>Gammaproteobacteria</taxon>
        <taxon>Enterobacterales</taxon>
        <taxon>Erwiniaceae</taxon>
        <taxon>Buchnera</taxon>
    </lineage>
</organism>
<dbReference type="Gene3D" id="2.40.280.10">
    <property type="match status" value="1"/>
</dbReference>
<comment type="function">
    <text evidence="3">Required for rescue of stalled ribosomes mediated by trans-translation. Binds to transfer-messenger RNA (tmRNA), required for stable association of tmRNA with ribosomes. tmRNA and SmpB together mimic tRNA shape, replacing the anticodon stem-loop with SmpB. tmRNA is encoded by the ssrA gene; the 2 termini fold to resemble tRNA(Ala) and it encodes a 'tag peptide', a short internal open reading frame. During trans-translation Ala-aminoacylated tmRNA acts like a tRNA, entering the A-site of stalled ribosomes, displacing the stalled mRNA. The ribosome then switches to translate the ORF on the tmRNA; the nascent peptide is terminated with the 'tag peptide' encoded by the tmRNA and targeted for degradation. The ribosome is freed to recommence translation, which seems to be the essential function of trans-translation.</text>
</comment>
<sequence>MSYKKTSHIKSSKIVINKKAYHNFFIEKVFQSGLVLEGWEVKSLREGKVNISESYIISYMNEMYLYNSLIQPLYMSSSHISCNPIRKRKLLLHKHEIDLLSAKKKNIGYTLISLSLFWKQSWCKLEFGLAKGKTLKDKRVDKKNKEWQKEKLKILKKTNVII</sequence>
<dbReference type="NCBIfam" id="NF003843">
    <property type="entry name" value="PRK05422.1"/>
    <property type="match status" value="1"/>
</dbReference>
<gene>
    <name evidence="3 4" type="primary">smpB</name>
    <name evidence="4" type="ORF">D9V67_01300</name>
</gene>
<dbReference type="InterPro" id="IPR023620">
    <property type="entry name" value="SmpB"/>
</dbReference>
<dbReference type="GO" id="GO:0005829">
    <property type="term" value="C:cytosol"/>
    <property type="evidence" value="ECO:0007669"/>
    <property type="project" value="TreeGrafter"/>
</dbReference>
<dbReference type="EMBL" id="CP034879">
    <property type="protein sequence ID" value="QCI20395.1"/>
    <property type="molecule type" value="Genomic_DNA"/>
</dbReference>
<proteinExistence type="inferred from homology"/>
<dbReference type="Pfam" id="PF01668">
    <property type="entry name" value="SmpB"/>
    <property type="match status" value="1"/>
</dbReference>
<evidence type="ECO:0000313" key="4">
    <source>
        <dbReference type="EMBL" id="QCI20395.1"/>
    </source>
</evidence>
<name>A0A4D6Y7Z9_9GAMM</name>
<keyword evidence="2 3" id="KW-0694">RNA-binding</keyword>
<dbReference type="GO" id="GO:0070930">
    <property type="term" value="P:trans-translation-dependent protein tagging"/>
    <property type="evidence" value="ECO:0007669"/>
    <property type="project" value="TreeGrafter"/>
</dbReference>
<dbReference type="GO" id="GO:0070929">
    <property type="term" value="P:trans-translation"/>
    <property type="evidence" value="ECO:0007669"/>
    <property type="project" value="UniProtKB-UniRule"/>
</dbReference>
<dbReference type="SUPFAM" id="SSF74982">
    <property type="entry name" value="Small protein B (SmpB)"/>
    <property type="match status" value="1"/>
</dbReference>
<comment type="subcellular location">
    <subcellularLocation>
        <location evidence="3">Cytoplasm</location>
    </subcellularLocation>
    <text evidence="3">The tmRNA-SmpB complex associates with stalled 70S ribosomes.</text>
</comment>
<evidence type="ECO:0000313" key="5">
    <source>
        <dbReference type="Proteomes" id="UP000298594"/>
    </source>
</evidence>
<dbReference type="PANTHER" id="PTHR30308">
    <property type="entry name" value="TMRNA-BINDING COMPONENT OF TRANS-TRANSLATION TAGGING COMPLEX"/>
    <property type="match status" value="1"/>
</dbReference>
<evidence type="ECO:0000256" key="1">
    <source>
        <dbReference type="ARBA" id="ARBA00022490"/>
    </source>
</evidence>
<reference evidence="4 5" key="2">
    <citation type="submission" date="2019-05" db="EMBL/GenBank/DDBJ databases">
        <title>Genome evolution of the obligate endosymbiont Buchnera aphidicola.</title>
        <authorList>
            <person name="Moran N.A."/>
        </authorList>
    </citation>
    <scope>NUCLEOTIDE SEQUENCE [LARGE SCALE GENOMIC DNA]</scope>
    <source>
        <strain evidence="4 5">Bca</strain>
    </source>
</reference>
<dbReference type="CDD" id="cd09294">
    <property type="entry name" value="SmpB"/>
    <property type="match status" value="1"/>
</dbReference>
<dbReference type="PANTHER" id="PTHR30308:SF2">
    <property type="entry name" value="SSRA-BINDING PROTEIN"/>
    <property type="match status" value="1"/>
</dbReference>
<dbReference type="Proteomes" id="UP000298594">
    <property type="component" value="Chromosome"/>
</dbReference>
<comment type="similarity">
    <text evidence="3">Belongs to the SmpB family.</text>
</comment>
<dbReference type="HAMAP" id="MF_00023">
    <property type="entry name" value="SmpB"/>
    <property type="match status" value="1"/>
</dbReference>
<keyword evidence="1 3" id="KW-0963">Cytoplasm</keyword>
<dbReference type="PROSITE" id="PS01317">
    <property type="entry name" value="SSRP"/>
    <property type="match status" value="1"/>
</dbReference>
<reference evidence="4 5" key="1">
    <citation type="submission" date="2018-12" db="EMBL/GenBank/DDBJ databases">
        <authorList>
            <person name="Chong R.A."/>
        </authorList>
    </citation>
    <scope>NUCLEOTIDE SEQUENCE [LARGE SCALE GENOMIC DNA]</scope>
    <source>
        <strain evidence="4 5">Bca</strain>
    </source>
</reference>
<dbReference type="AlphaFoldDB" id="A0A4D6Y7Z9"/>
<evidence type="ECO:0000256" key="3">
    <source>
        <dbReference type="HAMAP-Rule" id="MF_00023"/>
    </source>
</evidence>
<dbReference type="InterPro" id="IPR000037">
    <property type="entry name" value="SsrA-bd_prot"/>
</dbReference>
<evidence type="ECO:0000256" key="2">
    <source>
        <dbReference type="ARBA" id="ARBA00022884"/>
    </source>
</evidence>
<accession>A0A4D6Y7Z9</accession>
<dbReference type="InterPro" id="IPR020081">
    <property type="entry name" value="SsrA-bd_prot_CS"/>
</dbReference>
<protein>
    <recommendedName>
        <fullName evidence="3">SsrA-binding protein</fullName>
    </recommendedName>
    <alternativeName>
        <fullName evidence="3">Small protein B</fullName>
    </alternativeName>
</protein>